<dbReference type="InParanoid" id="D8T611"/>
<dbReference type="Pfam" id="PF00201">
    <property type="entry name" value="UDPGT"/>
    <property type="match status" value="1"/>
</dbReference>
<dbReference type="CDD" id="cd03784">
    <property type="entry name" value="GT1_Gtf-like"/>
    <property type="match status" value="1"/>
</dbReference>
<dbReference type="OrthoDB" id="5835829at2759"/>
<evidence type="ECO:0000313" key="2">
    <source>
        <dbReference type="EMBL" id="EFJ07824.1"/>
    </source>
</evidence>
<protein>
    <recommendedName>
        <fullName evidence="4">UDP-glycosyltransferases domain-containing protein</fullName>
    </recommendedName>
</protein>
<dbReference type="AlphaFoldDB" id="D8T611"/>
<feature type="non-terminal residue" evidence="2">
    <location>
        <position position="190"/>
    </location>
</feature>
<dbReference type="KEGG" id="smo:SELMODRAFT_14153"/>
<organism evidence="3">
    <name type="scientific">Selaginella moellendorffii</name>
    <name type="common">Spikemoss</name>
    <dbReference type="NCBI Taxonomy" id="88036"/>
    <lineage>
        <taxon>Eukaryota</taxon>
        <taxon>Viridiplantae</taxon>
        <taxon>Streptophyta</taxon>
        <taxon>Embryophyta</taxon>
        <taxon>Tracheophyta</taxon>
        <taxon>Lycopodiopsida</taxon>
        <taxon>Selaginellales</taxon>
        <taxon>Selaginellaceae</taxon>
        <taxon>Selaginella</taxon>
    </lineage>
</organism>
<reference evidence="2 3" key="1">
    <citation type="journal article" date="2011" name="Science">
        <title>The Selaginella genome identifies genetic changes associated with the evolution of vascular plants.</title>
        <authorList>
            <person name="Banks J.A."/>
            <person name="Nishiyama T."/>
            <person name="Hasebe M."/>
            <person name="Bowman J.L."/>
            <person name="Gribskov M."/>
            <person name="dePamphilis C."/>
            <person name="Albert V.A."/>
            <person name="Aono N."/>
            <person name="Aoyama T."/>
            <person name="Ambrose B.A."/>
            <person name="Ashton N.W."/>
            <person name="Axtell M.J."/>
            <person name="Barker E."/>
            <person name="Barker M.S."/>
            <person name="Bennetzen J.L."/>
            <person name="Bonawitz N.D."/>
            <person name="Chapple C."/>
            <person name="Cheng C."/>
            <person name="Correa L.G."/>
            <person name="Dacre M."/>
            <person name="DeBarry J."/>
            <person name="Dreyer I."/>
            <person name="Elias M."/>
            <person name="Engstrom E.M."/>
            <person name="Estelle M."/>
            <person name="Feng L."/>
            <person name="Finet C."/>
            <person name="Floyd S.K."/>
            <person name="Frommer W.B."/>
            <person name="Fujita T."/>
            <person name="Gramzow L."/>
            <person name="Gutensohn M."/>
            <person name="Harholt J."/>
            <person name="Hattori M."/>
            <person name="Heyl A."/>
            <person name="Hirai T."/>
            <person name="Hiwatashi Y."/>
            <person name="Ishikawa M."/>
            <person name="Iwata M."/>
            <person name="Karol K.G."/>
            <person name="Koehler B."/>
            <person name="Kolukisaoglu U."/>
            <person name="Kubo M."/>
            <person name="Kurata T."/>
            <person name="Lalonde S."/>
            <person name="Li K."/>
            <person name="Li Y."/>
            <person name="Litt A."/>
            <person name="Lyons E."/>
            <person name="Manning G."/>
            <person name="Maruyama T."/>
            <person name="Michael T.P."/>
            <person name="Mikami K."/>
            <person name="Miyazaki S."/>
            <person name="Morinaga S."/>
            <person name="Murata T."/>
            <person name="Mueller-Roeber B."/>
            <person name="Nelson D.R."/>
            <person name="Obara M."/>
            <person name="Oguri Y."/>
            <person name="Olmstead R.G."/>
            <person name="Onodera N."/>
            <person name="Petersen B.L."/>
            <person name="Pils B."/>
            <person name="Prigge M."/>
            <person name="Rensing S.A."/>
            <person name="Riano-Pachon D.M."/>
            <person name="Roberts A.W."/>
            <person name="Sato Y."/>
            <person name="Scheller H.V."/>
            <person name="Schulz B."/>
            <person name="Schulz C."/>
            <person name="Shakirov E.V."/>
            <person name="Shibagaki N."/>
            <person name="Shinohara N."/>
            <person name="Shippen D.E."/>
            <person name="Soerensen I."/>
            <person name="Sotooka R."/>
            <person name="Sugimoto N."/>
            <person name="Sugita M."/>
            <person name="Sumikawa N."/>
            <person name="Tanurdzic M."/>
            <person name="Theissen G."/>
            <person name="Ulvskov P."/>
            <person name="Wakazuki S."/>
            <person name="Weng J.K."/>
            <person name="Willats W.W."/>
            <person name="Wipf D."/>
            <person name="Wolf P.G."/>
            <person name="Yang L."/>
            <person name="Zimmer A.D."/>
            <person name="Zhu Q."/>
            <person name="Mitros T."/>
            <person name="Hellsten U."/>
            <person name="Loque D."/>
            <person name="Otillar R."/>
            <person name="Salamov A."/>
            <person name="Schmutz J."/>
            <person name="Shapiro H."/>
            <person name="Lindquist E."/>
            <person name="Lucas S."/>
            <person name="Rokhsar D."/>
            <person name="Grigoriev I.V."/>
        </authorList>
    </citation>
    <scope>NUCLEOTIDE SEQUENCE [LARGE SCALE GENOMIC DNA]</scope>
</reference>
<feature type="non-terminal residue" evidence="2">
    <location>
        <position position="1"/>
    </location>
</feature>
<dbReference type="SUPFAM" id="SSF53756">
    <property type="entry name" value="UDP-Glycosyltransferase/glycogen phosphorylase"/>
    <property type="match status" value="1"/>
</dbReference>
<dbReference type="HOGENOM" id="CLU_001724_1_3_1"/>
<gene>
    <name evidence="2" type="ORF">SELMODRAFT_14153</name>
</gene>
<dbReference type="Proteomes" id="UP000001514">
    <property type="component" value="Unassembled WGS sequence"/>
</dbReference>
<evidence type="ECO:0000256" key="1">
    <source>
        <dbReference type="ARBA" id="ARBA00022679"/>
    </source>
</evidence>
<dbReference type="STRING" id="88036.D8T611"/>
<dbReference type="PANTHER" id="PTHR48045">
    <property type="entry name" value="UDP-GLYCOSYLTRANSFERASE 72B1"/>
    <property type="match status" value="1"/>
</dbReference>
<evidence type="ECO:0008006" key="4">
    <source>
        <dbReference type="Google" id="ProtNLM"/>
    </source>
</evidence>
<dbReference type="PANTHER" id="PTHR48045:SF31">
    <property type="entry name" value="UDP-GLYCOSYLTRANSFERASE 76B1-LIKE"/>
    <property type="match status" value="1"/>
</dbReference>
<accession>D8T611</accession>
<keyword evidence="3" id="KW-1185">Reference proteome</keyword>
<dbReference type="eggNOG" id="KOG1192">
    <property type="taxonomic scope" value="Eukaryota"/>
</dbReference>
<dbReference type="Gramene" id="EFJ07824">
    <property type="protein sequence ID" value="EFJ07824"/>
    <property type="gene ID" value="SELMODRAFT_14153"/>
</dbReference>
<proteinExistence type="predicted"/>
<evidence type="ECO:0000313" key="3">
    <source>
        <dbReference type="Proteomes" id="UP000001514"/>
    </source>
</evidence>
<keyword evidence="1" id="KW-0808">Transferase</keyword>
<dbReference type="EMBL" id="GL377679">
    <property type="protein sequence ID" value="EFJ07824.1"/>
    <property type="molecule type" value="Genomic_DNA"/>
</dbReference>
<dbReference type="InterPro" id="IPR002213">
    <property type="entry name" value="UDP_glucos_trans"/>
</dbReference>
<dbReference type="Gene3D" id="3.40.50.2000">
    <property type="entry name" value="Glycogen Phosphorylase B"/>
    <property type="match status" value="2"/>
</dbReference>
<sequence>LAWLDQWPPGSVVYISPGTNFYSSLDELVAVVGALEALEQPFLLVCRSDEEKLLQELGRDRDHPSWRTSPWVPQKFVLDHPATGAFVTHCGWMSILEGVSSGVAMVAWPREHGVEHTDHYLNSKCIVEDWKIAIAMKKCSSSGKVSRESARESFEELLHGEGGKRARENVARLSDLAKTAAAPDGSSAKN</sequence>
<dbReference type="GO" id="GO:0008194">
    <property type="term" value="F:UDP-glycosyltransferase activity"/>
    <property type="evidence" value="ECO:0000318"/>
    <property type="project" value="GO_Central"/>
</dbReference>
<name>D8T611_SELML</name>